<dbReference type="Proteomes" id="UP000031631">
    <property type="component" value="Chromosome"/>
</dbReference>
<keyword evidence="1" id="KW-0547">Nucleotide-binding</keyword>
<dbReference type="Gene3D" id="3.40.50.300">
    <property type="entry name" value="P-loop containing nucleotide triphosphate hydrolases"/>
    <property type="match status" value="1"/>
</dbReference>
<feature type="domain" description="ABC transporter" evidence="3">
    <location>
        <begin position="3"/>
        <end position="204"/>
    </location>
</feature>
<dbReference type="GO" id="GO:0016887">
    <property type="term" value="F:ATP hydrolysis activity"/>
    <property type="evidence" value="ECO:0007669"/>
    <property type="project" value="InterPro"/>
</dbReference>
<dbReference type="EMBL" id="AP012273">
    <property type="protein sequence ID" value="BAO43409.1"/>
    <property type="molecule type" value="Genomic_DNA"/>
</dbReference>
<evidence type="ECO:0000313" key="5">
    <source>
        <dbReference type="Proteomes" id="UP000031631"/>
    </source>
</evidence>
<dbReference type="InterPro" id="IPR003593">
    <property type="entry name" value="AAA+_ATPase"/>
</dbReference>
<dbReference type="OrthoDB" id="4408248at2"/>
<evidence type="ECO:0000256" key="2">
    <source>
        <dbReference type="ARBA" id="ARBA00022840"/>
    </source>
</evidence>
<protein>
    <submittedName>
        <fullName evidence="4">ABC transporter ATP-binding protein</fullName>
    </submittedName>
</protein>
<evidence type="ECO:0000313" key="4">
    <source>
        <dbReference type="EMBL" id="BAO43409.1"/>
    </source>
</evidence>
<keyword evidence="5" id="KW-1185">Reference proteome</keyword>
<dbReference type="PROSITE" id="PS00211">
    <property type="entry name" value="ABC_TRANSPORTER_1"/>
    <property type="match status" value="1"/>
</dbReference>
<evidence type="ECO:0000256" key="1">
    <source>
        <dbReference type="ARBA" id="ARBA00022741"/>
    </source>
</evidence>
<dbReference type="SMART" id="SM00382">
    <property type="entry name" value="AAA"/>
    <property type="match status" value="1"/>
</dbReference>
<dbReference type="CDD" id="cd00267">
    <property type="entry name" value="ABC_ATPase"/>
    <property type="match status" value="1"/>
</dbReference>
<proteinExistence type="predicted"/>
<dbReference type="SUPFAM" id="SSF52540">
    <property type="entry name" value="P-loop containing nucleoside triphosphate hydrolases"/>
    <property type="match status" value="1"/>
</dbReference>
<gene>
    <name evidence="4" type="ORF">TBH_C0464</name>
</gene>
<name>A0A7U6GH12_9GAMM</name>
<evidence type="ECO:0000259" key="3">
    <source>
        <dbReference type="PROSITE" id="PS50893"/>
    </source>
</evidence>
<sequence length="204" mass="22868">MPETDTALLKARNLHTDFIQGVNLEIPRQYCLGLHGDSGSGKTLLLRALADLDVNQGEVLLEGHPREDFSGPEWRQRVALLPAESHWWDDNVGVHASSWPMPVLTALGFHEDVLQWQTGRLSSGEKQRLALARMLANRPRVLLLDEPTANLDSGNTETVERIIGDYLDEESAAALWVSHDPEQLRRVAHSQALMRQGHFSREEA</sequence>
<organism evidence="4 5">
    <name type="scientific">Thiolapillus brandeum</name>
    <dbReference type="NCBI Taxonomy" id="1076588"/>
    <lineage>
        <taxon>Bacteria</taxon>
        <taxon>Pseudomonadati</taxon>
        <taxon>Pseudomonadota</taxon>
        <taxon>Gammaproteobacteria</taxon>
        <taxon>Chromatiales</taxon>
        <taxon>Sedimenticolaceae</taxon>
        <taxon>Thiolapillus</taxon>
    </lineage>
</organism>
<dbReference type="PANTHER" id="PTHR43119">
    <property type="entry name" value="ABC TRANSPORT PROTEIN ATP-BINDING COMPONENT-RELATED"/>
    <property type="match status" value="1"/>
</dbReference>
<accession>A0A7U6GH12</accession>
<dbReference type="InterPro" id="IPR017871">
    <property type="entry name" value="ABC_transporter-like_CS"/>
</dbReference>
<keyword evidence="2 4" id="KW-0067">ATP-binding</keyword>
<dbReference type="GO" id="GO:0005524">
    <property type="term" value="F:ATP binding"/>
    <property type="evidence" value="ECO:0007669"/>
    <property type="project" value="UniProtKB-KW"/>
</dbReference>
<dbReference type="InterPro" id="IPR027417">
    <property type="entry name" value="P-loop_NTPase"/>
</dbReference>
<dbReference type="KEGG" id="tbn:TBH_C0464"/>
<dbReference type="Pfam" id="PF00005">
    <property type="entry name" value="ABC_tran"/>
    <property type="match status" value="1"/>
</dbReference>
<dbReference type="PROSITE" id="PS50893">
    <property type="entry name" value="ABC_TRANSPORTER_2"/>
    <property type="match status" value="1"/>
</dbReference>
<reference evidence="4 5" key="1">
    <citation type="journal article" date="2014" name="PLoS ONE">
        <title>Physiological and genomic features of a novel sulfur-oxidizing gammaproteobacterium belonging to a previously uncultivated symbiotic lineage isolated from a hydrothermal vent.</title>
        <authorList>
            <person name="Nunoura T."/>
            <person name="Takaki Y."/>
            <person name="Kazama H."/>
            <person name="Kakuta J."/>
            <person name="Shimamura S."/>
            <person name="Makita H."/>
            <person name="Hirai M."/>
            <person name="Miyazaki M."/>
            <person name="Takai K."/>
        </authorList>
    </citation>
    <scope>NUCLEOTIDE SEQUENCE [LARGE SCALE GENOMIC DNA]</scope>
    <source>
        <strain evidence="4 5">Hiromi1</strain>
    </source>
</reference>
<dbReference type="InterPro" id="IPR003439">
    <property type="entry name" value="ABC_transporter-like_ATP-bd"/>
</dbReference>
<dbReference type="RefSeq" id="WP_052469796.1">
    <property type="nucleotide sequence ID" value="NZ_AP012273.1"/>
</dbReference>
<dbReference type="AlphaFoldDB" id="A0A7U6GH12"/>
<dbReference type="PANTHER" id="PTHR43119:SF1">
    <property type="entry name" value="ABC TRANSPORTER DOMAIN-CONTAINING PROTEIN"/>
    <property type="match status" value="1"/>
</dbReference>